<dbReference type="RefSeq" id="WP_307523479.1">
    <property type="nucleotide sequence ID" value="NZ_JAUSZI010000002.1"/>
</dbReference>
<protein>
    <recommendedName>
        <fullName evidence="4">PQQ-binding-like beta-propeller repeat protein</fullName>
    </recommendedName>
</protein>
<dbReference type="InterPro" id="IPR011047">
    <property type="entry name" value="Quinoprotein_ADH-like_sf"/>
</dbReference>
<gene>
    <name evidence="2" type="ORF">QF035_005841</name>
</gene>
<reference evidence="2 3" key="1">
    <citation type="submission" date="2023-07" db="EMBL/GenBank/DDBJ databases">
        <title>Comparative genomics of wheat-associated soil bacteria to identify genetic determinants of phenazine resistance.</title>
        <authorList>
            <person name="Mouncey N."/>
        </authorList>
    </citation>
    <scope>NUCLEOTIDE SEQUENCE [LARGE SCALE GENOMIC DNA]</scope>
    <source>
        <strain evidence="2 3">V2I4</strain>
    </source>
</reference>
<feature type="compositionally biased region" description="Low complexity" evidence="1">
    <location>
        <begin position="274"/>
        <end position="291"/>
    </location>
</feature>
<dbReference type="Proteomes" id="UP001230328">
    <property type="component" value="Unassembled WGS sequence"/>
</dbReference>
<dbReference type="EMBL" id="JAUSZI010000002">
    <property type="protein sequence ID" value="MDQ1028259.1"/>
    <property type="molecule type" value="Genomic_DNA"/>
</dbReference>
<feature type="region of interest" description="Disordered" evidence="1">
    <location>
        <begin position="1"/>
        <end position="32"/>
    </location>
</feature>
<comment type="caution">
    <text evidence="2">The sequence shown here is derived from an EMBL/GenBank/DDBJ whole genome shotgun (WGS) entry which is preliminary data.</text>
</comment>
<dbReference type="Gene3D" id="2.130.10.10">
    <property type="entry name" value="YVTN repeat-like/Quinoprotein amine dehydrogenase"/>
    <property type="match status" value="1"/>
</dbReference>
<name>A0ABU0SXH1_9ACTN</name>
<organism evidence="2 3">
    <name type="scientific">Streptomyces umbrinus</name>
    <dbReference type="NCBI Taxonomy" id="67370"/>
    <lineage>
        <taxon>Bacteria</taxon>
        <taxon>Bacillati</taxon>
        <taxon>Actinomycetota</taxon>
        <taxon>Actinomycetes</taxon>
        <taxon>Kitasatosporales</taxon>
        <taxon>Streptomycetaceae</taxon>
        <taxon>Streptomyces</taxon>
        <taxon>Streptomyces phaeochromogenes group</taxon>
    </lineage>
</organism>
<evidence type="ECO:0008006" key="4">
    <source>
        <dbReference type="Google" id="ProtNLM"/>
    </source>
</evidence>
<sequence length="306" mass="32378">MHENAGTYEDRAPESVWGGAKGPPKGPWWRRGPASAPRLWKYPREKGSPGAPLSTWAVAVTLAMARSDRVEAYGLTTGDPLWTWQPPDDEVLAHASADAPDGVGVVLHHADGDGGAEHVRLTGLDVGSGRVLWSREQRADVLGSVGGVGGHAREVALGGGRVATVRPRHGDAPPVLRTFDAHTGALLWERPVPERWGNVSVVRAHPVVVSTVGPGEGAPRRLVVVGEEAEQEIELPRWAKEFGDDVAMVGDLLAVECVGPPTPTARRPPEARSTRSPSPRAPSAGPGAARTVPPSPRWPTGVTSWC</sequence>
<keyword evidence="3" id="KW-1185">Reference proteome</keyword>
<feature type="compositionally biased region" description="Basic and acidic residues" evidence="1">
    <location>
        <begin position="1"/>
        <end position="13"/>
    </location>
</feature>
<feature type="region of interest" description="Disordered" evidence="1">
    <location>
        <begin position="259"/>
        <end position="306"/>
    </location>
</feature>
<evidence type="ECO:0000313" key="3">
    <source>
        <dbReference type="Proteomes" id="UP001230328"/>
    </source>
</evidence>
<evidence type="ECO:0000313" key="2">
    <source>
        <dbReference type="EMBL" id="MDQ1028259.1"/>
    </source>
</evidence>
<dbReference type="InterPro" id="IPR015943">
    <property type="entry name" value="WD40/YVTN_repeat-like_dom_sf"/>
</dbReference>
<accession>A0ABU0SXH1</accession>
<dbReference type="SUPFAM" id="SSF50998">
    <property type="entry name" value="Quinoprotein alcohol dehydrogenase-like"/>
    <property type="match status" value="1"/>
</dbReference>
<evidence type="ECO:0000256" key="1">
    <source>
        <dbReference type="SAM" id="MobiDB-lite"/>
    </source>
</evidence>
<proteinExistence type="predicted"/>